<organism evidence="7 8">
    <name type="scientific">Nocardia puris</name>
    <dbReference type="NCBI Taxonomy" id="208602"/>
    <lineage>
        <taxon>Bacteria</taxon>
        <taxon>Bacillati</taxon>
        <taxon>Actinomycetota</taxon>
        <taxon>Actinomycetes</taxon>
        <taxon>Mycobacteriales</taxon>
        <taxon>Nocardiaceae</taxon>
        <taxon>Nocardia</taxon>
    </lineage>
</organism>
<keyword evidence="8" id="KW-1185">Reference proteome</keyword>
<sequence length="279" mass="30403">METSRETYKTTAQAWNGAAGNAWVDSQELLDSILRPYENLLVDEVRDLPARDVLDVGCGSGGTTVAVQRALGARCLGADVSAPMVEAARARAEREGSPVEFLLADVQRHSFEAASFDLIVSRFGVMFFDDPVAAFANLRRATRDGGELRFIAWRSMAENPFMTTAETAAEPLLPNLPVRDPDGPGQFAFADRDRVTAILTESGWGRVELEPVDAECTMPEPSLIPYFSRLGRVGMVLHEVDEETRARVISTVRAAFEPFVDGGTVRFTGACWMGRAAAV</sequence>
<comment type="pathway">
    <text evidence="4">Phospholipid metabolism.</text>
</comment>
<dbReference type="GO" id="GO:0000234">
    <property type="term" value="F:phosphoethanolamine N-methyltransferase activity"/>
    <property type="evidence" value="ECO:0007669"/>
    <property type="project" value="UniProtKB-EC"/>
</dbReference>
<keyword evidence="3 7" id="KW-0808">Transferase</keyword>
<dbReference type="EMBL" id="QNRE01000002">
    <property type="protein sequence ID" value="RBO94269.1"/>
    <property type="molecule type" value="Genomic_DNA"/>
</dbReference>
<dbReference type="Pfam" id="PF13649">
    <property type="entry name" value="Methyltransf_25"/>
    <property type="match status" value="1"/>
</dbReference>
<evidence type="ECO:0000313" key="7">
    <source>
        <dbReference type="EMBL" id="RBO94269.1"/>
    </source>
</evidence>
<feature type="domain" description="Methyltransferase" evidence="6">
    <location>
        <begin position="53"/>
        <end position="146"/>
    </location>
</feature>
<dbReference type="GO" id="GO:0032259">
    <property type="term" value="P:methylation"/>
    <property type="evidence" value="ECO:0007669"/>
    <property type="project" value="UniProtKB-KW"/>
</dbReference>
<evidence type="ECO:0000256" key="4">
    <source>
        <dbReference type="ARBA" id="ARBA00025707"/>
    </source>
</evidence>
<name>A0A366DXM1_9NOCA</name>
<comment type="catalytic activity">
    <reaction evidence="5">
        <text>phosphoethanolamine + S-adenosyl-L-methionine = N-methylethanolamine phosphate + S-adenosyl-L-homocysteine + H(+)</text>
        <dbReference type="Rhea" id="RHEA:20365"/>
        <dbReference type="ChEBI" id="CHEBI:15378"/>
        <dbReference type="ChEBI" id="CHEBI:57781"/>
        <dbReference type="ChEBI" id="CHEBI:57856"/>
        <dbReference type="ChEBI" id="CHEBI:58190"/>
        <dbReference type="ChEBI" id="CHEBI:59789"/>
        <dbReference type="EC" id="2.1.1.103"/>
    </reaction>
    <physiologicalReaction direction="left-to-right" evidence="5">
        <dbReference type="Rhea" id="RHEA:20366"/>
    </physiologicalReaction>
</comment>
<evidence type="ECO:0000259" key="6">
    <source>
        <dbReference type="Pfam" id="PF13649"/>
    </source>
</evidence>
<comment type="pathway">
    <text evidence="1">Lipid metabolism.</text>
</comment>
<dbReference type="AlphaFoldDB" id="A0A366DXM1"/>
<evidence type="ECO:0000256" key="3">
    <source>
        <dbReference type="ARBA" id="ARBA00022679"/>
    </source>
</evidence>
<evidence type="ECO:0000256" key="2">
    <source>
        <dbReference type="ARBA" id="ARBA00022603"/>
    </source>
</evidence>
<comment type="caution">
    <text evidence="7">The sequence shown here is derived from an EMBL/GenBank/DDBJ whole genome shotgun (WGS) entry which is preliminary data.</text>
</comment>
<reference evidence="7 8" key="1">
    <citation type="submission" date="2018-06" db="EMBL/GenBank/DDBJ databases">
        <title>Genomic Encyclopedia of Type Strains, Phase IV (KMG-IV): sequencing the most valuable type-strain genomes for metagenomic binning, comparative biology and taxonomic classification.</title>
        <authorList>
            <person name="Goeker M."/>
        </authorList>
    </citation>
    <scope>NUCLEOTIDE SEQUENCE [LARGE SCALE GENOMIC DNA]</scope>
    <source>
        <strain evidence="7 8">DSM 44599</strain>
    </source>
</reference>
<keyword evidence="2 7" id="KW-0489">Methyltransferase</keyword>
<dbReference type="CDD" id="cd02440">
    <property type="entry name" value="AdoMet_MTases"/>
    <property type="match status" value="1"/>
</dbReference>
<accession>A0A366DXM1</accession>
<dbReference type="Gene3D" id="3.40.50.150">
    <property type="entry name" value="Vaccinia Virus protein VP39"/>
    <property type="match status" value="1"/>
</dbReference>
<dbReference type="PANTHER" id="PTHR44307">
    <property type="entry name" value="PHOSPHOETHANOLAMINE METHYLTRANSFERASE"/>
    <property type="match status" value="1"/>
</dbReference>
<dbReference type="STRING" id="1210090.GCA_001613185_05583"/>
<evidence type="ECO:0000256" key="5">
    <source>
        <dbReference type="ARBA" id="ARBA00047622"/>
    </source>
</evidence>
<dbReference type="InterPro" id="IPR041698">
    <property type="entry name" value="Methyltransf_25"/>
</dbReference>
<dbReference type="PANTHER" id="PTHR44307:SF2">
    <property type="entry name" value="PHOSPHOETHANOLAMINE METHYLTRANSFERASE ISOFORM X1"/>
    <property type="match status" value="1"/>
</dbReference>
<dbReference type="SUPFAM" id="SSF53335">
    <property type="entry name" value="S-adenosyl-L-methionine-dependent methyltransferases"/>
    <property type="match status" value="1"/>
</dbReference>
<dbReference type="OrthoDB" id="9777638at2"/>
<gene>
    <name evidence="7" type="ORF">DFR74_102692</name>
</gene>
<evidence type="ECO:0000256" key="1">
    <source>
        <dbReference type="ARBA" id="ARBA00005189"/>
    </source>
</evidence>
<proteinExistence type="predicted"/>
<dbReference type="InterPro" id="IPR029063">
    <property type="entry name" value="SAM-dependent_MTases_sf"/>
</dbReference>
<evidence type="ECO:0000313" key="8">
    <source>
        <dbReference type="Proteomes" id="UP000252586"/>
    </source>
</evidence>
<dbReference type="RefSeq" id="WP_067512830.1">
    <property type="nucleotide sequence ID" value="NZ_QNRE01000002.1"/>
</dbReference>
<dbReference type="Proteomes" id="UP000252586">
    <property type="component" value="Unassembled WGS sequence"/>
</dbReference>
<protein>
    <submittedName>
        <fullName evidence="7">Methyltransferase family protein</fullName>
    </submittedName>
</protein>